<dbReference type="GO" id="GO:0006351">
    <property type="term" value="P:DNA-templated transcription"/>
    <property type="evidence" value="ECO:0007669"/>
    <property type="project" value="TreeGrafter"/>
</dbReference>
<dbReference type="SUPFAM" id="SSF53850">
    <property type="entry name" value="Periplasmic binding protein-like II"/>
    <property type="match status" value="1"/>
</dbReference>
<protein>
    <submittedName>
        <fullName evidence="6">HTH-type transcriptional regulator CysL</fullName>
    </submittedName>
</protein>
<dbReference type="PROSITE" id="PS50931">
    <property type="entry name" value="HTH_LYSR"/>
    <property type="match status" value="1"/>
</dbReference>
<dbReference type="Proteomes" id="UP000184608">
    <property type="component" value="Unassembled WGS sequence"/>
</dbReference>
<comment type="similarity">
    <text evidence="1">Belongs to the LysR transcriptional regulatory family.</text>
</comment>
<keyword evidence="3" id="KW-0238">DNA-binding</keyword>
<dbReference type="EMBL" id="FQXZ01000036">
    <property type="protein sequence ID" value="SHI27129.1"/>
    <property type="molecule type" value="Genomic_DNA"/>
</dbReference>
<dbReference type="Gene3D" id="3.40.190.290">
    <property type="match status" value="1"/>
</dbReference>
<evidence type="ECO:0000256" key="4">
    <source>
        <dbReference type="ARBA" id="ARBA00023163"/>
    </source>
</evidence>
<dbReference type="InterPro" id="IPR036388">
    <property type="entry name" value="WH-like_DNA-bd_sf"/>
</dbReference>
<dbReference type="Pfam" id="PF03466">
    <property type="entry name" value="LysR_substrate"/>
    <property type="match status" value="1"/>
</dbReference>
<dbReference type="GO" id="GO:0003700">
    <property type="term" value="F:DNA-binding transcription factor activity"/>
    <property type="evidence" value="ECO:0007669"/>
    <property type="project" value="InterPro"/>
</dbReference>
<keyword evidence="4" id="KW-0804">Transcription</keyword>
<name>A0A1M5ZSP0_9VIBR</name>
<sequence length="300" mass="33095">MTNEINWELYRSFLWVIQEGSLSAAARASGVTQPTIGRHIAALEKAFNRTLFIRSQGGLVPTREALVLRPHAEAMANSAAALSRAASVDEQQLKGVVRVTASDVIGVEVLPPVLAALRKDYPGVVVELTLSDRVHDLLLHEADIAVRMVRPQQLQLICRSAGCIGLGFYASHDYIARHGMPASEEELQQHSFIGYDQPTAFIRNTLKQFPQLEVPEFHLKTDSNVAQLAMIRAGAGIGICQTPLARQSRLVAILPEHFSMHMEAWITMHENLRQNQICRVVFDALAEGVGAYCRQGIVTE</sequence>
<dbReference type="InterPro" id="IPR058163">
    <property type="entry name" value="LysR-type_TF_proteobact-type"/>
</dbReference>
<keyword evidence="2" id="KW-0805">Transcription regulation</keyword>
<evidence type="ECO:0000256" key="2">
    <source>
        <dbReference type="ARBA" id="ARBA00023015"/>
    </source>
</evidence>
<evidence type="ECO:0000259" key="5">
    <source>
        <dbReference type="PROSITE" id="PS50931"/>
    </source>
</evidence>
<organism evidence="6 7">
    <name type="scientific">Vibrio aerogenes CECT 7868</name>
    <dbReference type="NCBI Taxonomy" id="1216006"/>
    <lineage>
        <taxon>Bacteria</taxon>
        <taxon>Pseudomonadati</taxon>
        <taxon>Pseudomonadota</taxon>
        <taxon>Gammaproteobacteria</taxon>
        <taxon>Vibrionales</taxon>
        <taxon>Vibrionaceae</taxon>
        <taxon>Vibrio</taxon>
    </lineage>
</organism>
<gene>
    <name evidence="6" type="primary">cysL_2</name>
    <name evidence="6" type="ORF">VA7868_03144</name>
</gene>
<dbReference type="OrthoDB" id="570111at2"/>
<dbReference type="AlphaFoldDB" id="A0A1M5ZSP0"/>
<dbReference type="GO" id="GO:0043565">
    <property type="term" value="F:sequence-specific DNA binding"/>
    <property type="evidence" value="ECO:0007669"/>
    <property type="project" value="TreeGrafter"/>
</dbReference>
<evidence type="ECO:0000256" key="1">
    <source>
        <dbReference type="ARBA" id="ARBA00009437"/>
    </source>
</evidence>
<feature type="domain" description="HTH lysR-type" evidence="5">
    <location>
        <begin position="5"/>
        <end position="62"/>
    </location>
</feature>
<dbReference type="Gene3D" id="1.10.10.10">
    <property type="entry name" value="Winged helix-like DNA-binding domain superfamily/Winged helix DNA-binding domain"/>
    <property type="match status" value="1"/>
</dbReference>
<dbReference type="STRING" id="1216006.VA7868_03144"/>
<reference evidence="6 7" key="1">
    <citation type="submission" date="2016-11" db="EMBL/GenBank/DDBJ databases">
        <authorList>
            <person name="Jaros S."/>
            <person name="Januszkiewicz K."/>
            <person name="Wedrychowicz H."/>
        </authorList>
    </citation>
    <scope>NUCLEOTIDE SEQUENCE [LARGE SCALE GENOMIC DNA]</scope>
    <source>
        <strain evidence="6 7">CECT 7868</strain>
    </source>
</reference>
<proteinExistence type="inferred from homology"/>
<dbReference type="InterPro" id="IPR000847">
    <property type="entry name" value="LysR_HTH_N"/>
</dbReference>
<accession>A0A1M5ZSP0</accession>
<dbReference type="InterPro" id="IPR036390">
    <property type="entry name" value="WH_DNA-bd_sf"/>
</dbReference>
<dbReference type="RefSeq" id="WP_073604772.1">
    <property type="nucleotide sequence ID" value="NZ_FQXZ01000036.1"/>
</dbReference>
<keyword evidence="7" id="KW-1185">Reference proteome</keyword>
<dbReference type="SUPFAM" id="SSF46785">
    <property type="entry name" value="Winged helix' DNA-binding domain"/>
    <property type="match status" value="1"/>
</dbReference>
<dbReference type="PANTHER" id="PTHR30537:SF3">
    <property type="entry name" value="TRANSCRIPTIONAL REGULATORY PROTEIN"/>
    <property type="match status" value="1"/>
</dbReference>
<evidence type="ECO:0000256" key="3">
    <source>
        <dbReference type="ARBA" id="ARBA00023125"/>
    </source>
</evidence>
<evidence type="ECO:0000313" key="7">
    <source>
        <dbReference type="Proteomes" id="UP000184608"/>
    </source>
</evidence>
<dbReference type="Pfam" id="PF00126">
    <property type="entry name" value="HTH_1"/>
    <property type="match status" value="1"/>
</dbReference>
<evidence type="ECO:0000313" key="6">
    <source>
        <dbReference type="EMBL" id="SHI27129.1"/>
    </source>
</evidence>
<dbReference type="PANTHER" id="PTHR30537">
    <property type="entry name" value="HTH-TYPE TRANSCRIPTIONAL REGULATOR"/>
    <property type="match status" value="1"/>
</dbReference>
<dbReference type="InterPro" id="IPR005119">
    <property type="entry name" value="LysR_subst-bd"/>
</dbReference>